<proteinExistence type="predicted"/>
<dbReference type="AlphaFoldDB" id="A0A559JMN8"/>
<dbReference type="Proteomes" id="UP000316330">
    <property type="component" value="Unassembled WGS sequence"/>
</dbReference>
<dbReference type="Gene3D" id="3.40.50.2000">
    <property type="entry name" value="Glycogen Phosphorylase B"/>
    <property type="match status" value="2"/>
</dbReference>
<name>A0A559JMN8_9BACL</name>
<dbReference type="SUPFAM" id="SSF53756">
    <property type="entry name" value="UDP-Glycosyltransferase/glycogen phosphorylase"/>
    <property type="match status" value="1"/>
</dbReference>
<feature type="domain" description="Glycosyl transferase family 1" evidence="2">
    <location>
        <begin position="187"/>
        <end position="340"/>
    </location>
</feature>
<keyword evidence="1 3" id="KW-0808">Transferase</keyword>
<evidence type="ECO:0000259" key="2">
    <source>
        <dbReference type="Pfam" id="PF00534"/>
    </source>
</evidence>
<dbReference type="RefSeq" id="WP_144700148.1">
    <property type="nucleotide sequence ID" value="NZ_VNJJ01000004.1"/>
</dbReference>
<gene>
    <name evidence="3" type="ORF">FPZ45_08190</name>
</gene>
<dbReference type="EMBL" id="VNJJ01000004">
    <property type="protein sequence ID" value="TVY01126.1"/>
    <property type="molecule type" value="Genomic_DNA"/>
</dbReference>
<dbReference type="GO" id="GO:0016757">
    <property type="term" value="F:glycosyltransferase activity"/>
    <property type="evidence" value="ECO:0007669"/>
    <property type="project" value="InterPro"/>
</dbReference>
<evidence type="ECO:0000256" key="1">
    <source>
        <dbReference type="ARBA" id="ARBA00022679"/>
    </source>
</evidence>
<dbReference type="PANTHER" id="PTHR46401">
    <property type="entry name" value="GLYCOSYLTRANSFERASE WBBK-RELATED"/>
    <property type="match status" value="1"/>
</dbReference>
<keyword evidence="4" id="KW-1185">Reference proteome</keyword>
<organism evidence="3 4">
    <name type="scientific">Cohnella terricola</name>
    <dbReference type="NCBI Taxonomy" id="1289167"/>
    <lineage>
        <taxon>Bacteria</taxon>
        <taxon>Bacillati</taxon>
        <taxon>Bacillota</taxon>
        <taxon>Bacilli</taxon>
        <taxon>Bacillales</taxon>
        <taxon>Paenibacillaceae</taxon>
        <taxon>Cohnella</taxon>
    </lineage>
</organism>
<dbReference type="Pfam" id="PF00534">
    <property type="entry name" value="Glycos_transf_1"/>
    <property type="match status" value="1"/>
</dbReference>
<reference evidence="3 4" key="1">
    <citation type="submission" date="2019-07" db="EMBL/GenBank/DDBJ databases">
        <authorList>
            <person name="Kim J."/>
        </authorList>
    </citation>
    <scope>NUCLEOTIDE SEQUENCE [LARGE SCALE GENOMIC DNA]</scope>
    <source>
        <strain evidence="3 4">G13</strain>
    </source>
</reference>
<comment type="caution">
    <text evidence="3">The sequence shown here is derived from an EMBL/GenBank/DDBJ whole genome shotgun (WGS) entry which is preliminary data.</text>
</comment>
<dbReference type="GO" id="GO:0009103">
    <property type="term" value="P:lipopolysaccharide biosynthetic process"/>
    <property type="evidence" value="ECO:0007669"/>
    <property type="project" value="TreeGrafter"/>
</dbReference>
<dbReference type="PANTHER" id="PTHR46401:SF2">
    <property type="entry name" value="GLYCOSYLTRANSFERASE WBBK-RELATED"/>
    <property type="match status" value="1"/>
</dbReference>
<dbReference type="InterPro" id="IPR001296">
    <property type="entry name" value="Glyco_trans_1"/>
</dbReference>
<evidence type="ECO:0000313" key="4">
    <source>
        <dbReference type="Proteomes" id="UP000316330"/>
    </source>
</evidence>
<sequence>MGTQKVYINARFLTQSVTGVQRYAIELVKSIDCLIDRGELGTGELTFILLTPPSQIQQINLKHIQIRKVGFLEGHLWEQFELPFYARNGLLINLCNTAPILKINQIITIHDVSVYAVPQTYSLAFRAWYKLLFRIAGTTSKRIITDSQFSKQEIVRYCKIKPSKIQSIYLGKEHIHDQDLDLNYIAKIKGQKSFILAVSSMSPNKNFRSIIRAIELMDEPDFDIVIAGGTNPKVFGSSDPLDLSDYRYLGYVNDSELRALYESADCFIYPSYYEGFGLPPLEAMASGCPVIVSDAASLPEVCGDAALYCDPHSPKNIAEKIRQLMNDPDLRDKLRTKGLKRAKQFTWEKCASETMTVIREVLKCELPSSTTG</sequence>
<dbReference type="OrthoDB" id="9797829at2"/>
<accession>A0A559JMN8</accession>
<protein>
    <submittedName>
        <fullName evidence="3">Glycosyltransferase family 4 protein</fullName>
    </submittedName>
</protein>
<evidence type="ECO:0000313" key="3">
    <source>
        <dbReference type="EMBL" id="TVY01126.1"/>
    </source>
</evidence>
<dbReference type="FunFam" id="3.40.50.2000:FF:000119">
    <property type="entry name" value="Glycosyl transferase group 1"/>
    <property type="match status" value="1"/>
</dbReference>
<dbReference type="CDD" id="cd03809">
    <property type="entry name" value="GT4_MtfB-like"/>
    <property type="match status" value="1"/>
</dbReference>